<evidence type="ECO:0000313" key="8">
    <source>
        <dbReference type="EMBL" id="KAL2267622.1"/>
    </source>
</evidence>
<feature type="compositionally biased region" description="Basic and acidic residues" evidence="6">
    <location>
        <begin position="109"/>
        <end position="121"/>
    </location>
</feature>
<feature type="region of interest" description="Disordered" evidence="6">
    <location>
        <begin position="109"/>
        <end position="143"/>
    </location>
</feature>
<evidence type="ECO:0000256" key="6">
    <source>
        <dbReference type="SAM" id="MobiDB-lite"/>
    </source>
</evidence>
<dbReference type="Gene3D" id="1.25.40.10">
    <property type="entry name" value="Tetratricopeptide repeat domain"/>
    <property type="match status" value="2"/>
</dbReference>
<proteinExistence type="inferred from homology"/>
<dbReference type="RefSeq" id="XP_070866349.1">
    <property type="nucleotide sequence ID" value="XM_071011438.1"/>
</dbReference>
<name>A0ABR4DB96_9PEZI</name>
<evidence type="ECO:0000256" key="1">
    <source>
        <dbReference type="ARBA" id="ARBA00006192"/>
    </source>
</evidence>
<keyword evidence="2" id="KW-0677">Repeat</keyword>
<gene>
    <name evidence="8" type="ORF">VTJ83DRAFT_4899</name>
</gene>
<feature type="repeat" description="PPR" evidence="5">
    <location>
        <begin position="420"/>
        <end position="454"/>
    </location>
</feature>
<organism evidence="8 9">
    <name type="scientific">Remersonia thermophila</name>
    <dbReference type="NCBI Taxonomy" id="72144"/>
    <lineage>
        <taxon>Eukaryota</taxon>
        <taxon>Fungi</taxon>
        <taxon>Dikarya</taxon>
        <taxon>Ascomycota</taxon>
        <taxon>Pezizomycotina</taxon>
        <taxon>Sordariomycetes</taxon>
        <taxon>Sordariomycetidae</taxon>
        <taxon>Sordariales</taxon>
        <taxon>Sordariales incertae sedis</taxon>
        <taxon>Remersonia</taxon>
    </lineage>
</organism>
<feature type="domain" description="Pentatricopeptide repeat-containing protein-mitochondrial" evidence="7">
    <location>
        <begin position="386"/>
        <end position="518"/>
    </location>
</feature>
<evidence type="ECO:0000259" key="7">
    <source>
        <dbReference type="Pfam" id="PF23276"/>
    </source>
</evidence>
<dbReference type="InterPro" id="IPR011990">
    <property type="entry name" value="TPR-like_helical_dom_sf"/>
</dbReference>
<comment type="similarity">
    <text evidence="1">Belongs to the CCM1 family.</text>
</comment>
<sequence length="646" mass="71593">MAKHTSVDALTRALCPSIDASVLAKPFSWPLASVPRRQFCTCIRRSRLDGNRSAGFTISGRGVGLAGRPPSTTCAASPRFLGPELAGPSFAQQTRAYRDPSKAAKLRKWLEGQEEKKEQKRDKGKKSSSSSSEGGEEGTASEQEKLKELYKTCIPWIKAVPGNLRVDTLYEALERLRLRAPEAAKVREVVSYLVRRRSRPPDMRLYETMVLVNLDTTTGSASELAGMYKEMRTEGIKPSPAWYHDALRLLAIHPDYLMRTTLLERMKEDGVELTKSGRWNVALGLLRDGQNEMALDCWADMVKDKIMIPPWLAQTFIFVMVLRGFLDEAVDLCAQALESKLIDRTAQFRPLWTYLLDEFSRAFHYQGTKYIWDEMVVQAKALGPSDGVVVNVLNTAARHGDPALATSAIELLASRDIKLGPHHYEPLLESYVHAGRLADAFRVLGIMRDAGLQPDRASTRAIYLALKEAPERVEEAVRVLGELGPVPPVSAAAVNVVLEAAAKASEGDMARTLDVYKRLCEGCGAVPNEHTFGLLLAECQGSEPAVFLLHEMDRYSVRPSHPILDNLIRCFAVDGNLSVALAYIDELGQLLSSSSSAADAGLWISQRTLKAVLRRCYDEKHPDMWKLLEEAKRRGMEVGDWAAEAA</sequence>
<protein>
    <recommendedName>
        <fullName evidence="7">Pentatricopeptide repeat-containing protein-mitochondrial domain-containing protein</fullName>
    </recommendedName>
</protein>
<comment type="caution">
    <text evidence="8">The sequence shown here is derived from an EMBL/GenBank/DDBJ whole genome shotgun (WGS) entry which is preliminary data.</text>
</comment>
<dbReference type="Proteomes" id="UP001600064">
    <property type="component" value="Unassembled WGS sequence"/>
</dbReference>
<dbReference type="InterPro" id="IPR057027">
    <property type="entry name" value="TPR_mt"/>
</dbReference>
<comment type="function">
    <text evidence="3">Regulates mitochondrial small subunit maturation by controlling 15S rRNA 5'-end processing. Localizes to the 5' precursor of the 15S rRNA in a position that is subsequently occupied by mS47 in the mature yeast mtSSU. Uses structure and sequence-specific RNA recognition, binding to a single-stranded region of the precursor and specifically recognizing bases -6 to -1. The exchange of Ccm1 for mS47 is coupled to the irreversible removal of precursor rRNA that is accompanied by conformational changes of the mitoribosomal proteins uS5m and mS26. These conformational changes signal completion of 5'-end rRNA processing through protection of the mature 5'-end of the 15S rRNA and stabilization of mS47. The removal of the 5' precursor together with the dissociation of Ccm1 may be catalyzed by the 5'-3' exoribonuclease Pet127. Involved in the specific removal of group I introns in mitochondrial encoded transcripts.</text>
</comment>
<dbReference type="GeneID" id="98126082"/>
<dbReference type="PANTHER" id="PTHR47447">
    <property type="entry name" value="OS03G0856100 PROTEIN"/>
    <property type="match status" value="1"/>
</dbReference>
<dbReference type="Pfam" id="PF23276">
    <property type="entry name" value="TPR_24"/>
    <property type="match status" value="1"/>
</dbReference>
<dbReference type="InterPro" id="IPR002885">
    <property type="entry name" value="PPR_rpt"/>
</dbReference>
<comment type="subunit">
    <text evidence="4">Binds to mitochondrial small subunit 15S rRNA.</text>
</comment>
<evidence type="ECO:0000256" key="5">
    <source>
        <dbReference type="PROSITE-ProRule" id="PRU00708"/>
    </source>
</evidence>
<evidence type="ECO:0000256" key="3">
    <source>
        <dbReference type="ARBA" id="ARBA00044493"/>
    </source>
</evidence>
<evidence type="ECO:0000256" key="2">
    <source>
        <dbReference type="ARBA" id="ARBA00022737"/>
    </source>
</evidence>
<reference evidence="8 9" key="1">
    <citation type="journal article" date="2024" name="Commun. Biol.">
        <title>Comparative genomic analysis of thermophilic fungi reveals convergent evolutionary adaptations and gene losses.</title>
        <authorList>
            <person name="Steindorff A.S."/>
            <person name="Aguilar-Pontes M.V."/>
            <person name="Robinson A.J."/>
            <person name="Andreopoulos B."/>
            <person name="LaButti K."/>
            <person name="Kuo A."/>
            <person name="Mondo S."/>
            <person name="Riley R."/>
            <person name="Otillar R."/>
            <person name="Haridas S."/>
            <person name="Lipzen A."/>
            <person name="Grimwood J."/>
            <person name="Schmutz J."/>
            <person name="Clum A."/>
            <person name="Reid I.D."/>
            <person name="Moisan M.C."/>
            <person name="Butler G."/>
            <person name="Nguyen T.T.M."/>
            <person name="Dewar K."/>
            <person name="Conant G."/>
            <person name="Drula E."/>
            <person name="Henrissat B."/>
            <person name="Hansel C."/>
            <person name="Singer S."/>
            <person name="Hutchinson M.I."/>
            <person name="de Vries R.P."/>
            <person name="Natvig D.O."/>
            <person name="Powell A.J."/>
            <person name="Tsang A."/>
            <person name="Grigoriev I.V."/>
        </authorList>
    </citation>
    <scope>NUCLEOTIDE SEQUENCE [LARGE SCALE GENOMIC DNA]</scope>
    <source>
        <strain evidence="8 9">ATCC 22073</strain>
    </source>
</reference>
<keyword evidence="9" id="KW-1185">Reference proteome</keyword>
<dbReference type="PANTHER" id="PTHR47447:SF17">
    <property type="entry name" value="OS12G0638900 PROTEIN"/>
    <property type="match status" value="1"/>
</dbReference>
<dbReference type="EMBL" id="JAZGUE010000004">
    <property type="protein sequence ID" value="KAL2267622.1"/>
    <property type="molecule type" value="Genomic_DNA"/>
</dbReference>
<dbReference type="NCBIfam" id="TIGR00756">
    <property type="entry name" value="PPR"/>
    <property type="match status" value="1"/>
</dbReference>
<dbReference type="PROSITE" id="PS51375">
    <property type="entry name" value="PPR"/>
    <property type="match status" value="1"/>
</dbReference>
<evidence type="ECO:0000256" key="4">
    <source>
        <dbReference type="ARBA" id="ARBA00044511"/>
    </source>
</evidence>
<evidence type="ECO:0000313" key="9">
    <source>
        <dbReference type="Proteomes" id="UP001600064"/>
    </source>
</evidence>
<accession>A0ABR4DB96</accession>